<dbReference type="Pfam" id="PF25898">
    <property type="entry name" value="LolA_2nd_metazoa"/>
    <property type="match status" value="1"/>
</dbReference>
<dbReference type="InterPro" id="IPR058831">
    <property type="entry name" value="LolA-like_dom_2nd"/>
</dbReference>
<feature type="domain" description="Apple" evidence="3">
    <location>
        <begin position="747"/>
        <end position="830"/>
    </location>
</feature>
<evidence type="ECO:0000256" key="1">
    <source>
        <dbReference type="SAM" id="Phobius"/>
    </source>
</evidence>
<dbReference type="SMART" id="SM00473">
    <property type="entry name" value="PAN_AP"/>
    <property type="match status" value="3"/>
</dbReference>
<feature type="domain" description="Apple" evidence="3">
    <location>
        <begin position="831"/>
        <end position="923"/>
    </location>
</feature>
<dbReference type="PROSITE" id="PS50948">
    <property type="entry name" value="PAN"/>
    <property type="match status" value="2"/>
</dbReference>
<dbReference type="Gene3D" id="3.50.4.10">
    <property type="entry name" value="Hepatocyte Growth Factor"/>
    <property type="match status" value="3"/>
</dbReference>
<keyword evidence="1" id="KW-1133">Transmembrane helix</keyword>
<keyword evidence="2" id="KW-0732">Signal</keyword>
<dbReference type="EMBL" id="KK114131">
    <property type="protein sequence ID" value="KFM61752.1"/>
    <property type="molecule type" value="Genomic_DNA"/>
</dbReference>
<accession>A0A087T9G3</accession>
<dbReference type="AlphaFoldDB" id="A0A087T9G3"/>
<gene>
    <name evidence="4" type="ORF">X975_08079</name>
</gene>
<dbReference type="Pfam" id="PF14295">
    <property type="entry name" value="PAN_4"/>
    <property type="match status" value="1"/>
</dbReference>
<dbReference type="Proteomes" id="UP000054359">
    <property type="component" value="Unassembled WGS sequence"/>
</dbReference>
<dbReference type="InterPro" id="IPR003609">
    <property type="entry name" value="Pan_app"/>
</dbReference>
<protein>
    <recommendedName>
        <fullName evidence="3">Apple domain-containing protein</fullName>
    </recommendedName>
</protein>
<dbReference type="OrthoDB" id="6413948at2759"/>
<proteinExistence type="predicted"/>
<sequence>MAPQFKRIVIVLLLFIVSTYADDPPFPHIKDFMVEFYQTEVQVTNEEQQATAFATEYFDSTQGRGSMNLLIMGLRQSVYYYNETNEILEVNATNCQTWDIDESIYYYQSTFYGWLNKDPLVIGPSAALWFAENYKDKIEYNGQTKVRDIKVDKYSLPVIDDRDNVTMYYYFAVKEWTTPYKYENLRVPIRIEAKGVSSKDTASKDQWLVINQITDFAYFSPTISNWLAFQPPVGTGCPLRKSTKSMPEMPKIFRYSAEVFDVVKAKDTEINDIEYQQVWYDSVNKLGRHDKYTRMMFTSELYDFNTGVTYSVANFQTCTIKPLRKSMFEGHEGKLVGHLKEPGEVLKLDGSFYYMGERYIRGIKVDSFESIQKDVVFMDKTLVKLVITVYFTQEFMEIAVNGEEESKIPVYYAVKGWDTPTNVAINLQYNIFEFDDVIYPDMYTTFRLGRCFPSMQDKAYIIMIIDALPKLGALMEKQDDFVIEELRNQIVKHAKISNMRIPLLRADYKSSGVFVTGLILDRPPALKQFWFETEGEVTEDAFNLKPVADADTKEKCAYACVGESDFICKGFYFCNEACFLKSKDLLDPSDNDEKKGALGRTCQTYIRAEIDSNNYEAYLKDALKNLEDAVTNQTVKIILPIDKDSTEDVYVQDIIIGDGPYTGGNNQEKPYDIVINFSKLKKSETTLELHEVDTLNDCYKACKTSDAISCSSFSYCPRSDNKQCVISSLLVVDKVKNAGDTVDDANCYVYSLKYLDFYDPYPGRTVLISGEDVQSNINSTEMCAKICRDETKFACRGFEYCRTARTCVLHSKHILDLKPGETAATSKKSTCVHYAARFSADYYDMGFSLLDDDSDKRTELTLEDCARICSEELKSTCKSFNYCPASNIGTDSSCSLSSKMLTDKSVTTTSMADKNCHHYEKKSAVDDWAKADKKLVTSGYTKSGFAGLVVGMLALGLLVGIVAFLLYSYYRSRSAGDGLSVRFTKQENS</sequence>
<organism evidence="4 5">
    <name type="scientific">Stegodyphus mimosarum</name>
    <name type="common">African social velvet spider</name>
    <dbReference type="NCBI Taxonomy" id="407821"/>
    <lineage>
        <taxon>Eukaryota</taxon>
        <taxon>Metazoa</taxon>
        <taxon>Ecdysozoa</taxon>
        <taxon>Arthropoda</taxon>
        <taxon>Chelicerata</taxon>
        <taxon>Arachnida</taxon>
        <taxon>Araneae</taxon>
        <taxon>Araneomorphae</taxon>
        <taxon>Entelegynae</taxon>
        <taxon>Eresoidea</taxon>
        <taxon>Eresidae</taxon>
        <taxon>Stegodyphus</taxon>
    </lineage>
</organism>
<dbReference type="PANTHER" id="PTHR36902:SF1">
    <property type="entry name" value="ENRICHED IN SURFACE-LABELED PROTEOME PROTEIN 9"/>
    <property type="match status" value="1"/>
</dbReference>
<evidence type="ECO:0000259" key="3">
    <source>
        <dbReference type="PROSITE" id="PS50948"/>
    </source>
</evidence>
<evidence type="ECO:0000313" key="5">
    <source>
        <dbReference type="Proteomes" id="UP000054359"/>
    </source>
</evidence>
<keyword evidence="1" id="KW-0472">Membrane</keyword>
<dbReference type="SUPFAM" id="SSF57414">
    <property type="entry name" value="Hairpin loop containing domain-like"/>
    <property type="match status" value="2"/>
</dbReference>
<name>A0A087T9G3_STEMI</name>
<feature type="signal peptide" evidence="2">
    <location>
        <begin position="1"/>
        <end position="21"/>
    </location>
</feature>
<keyword evidence="5" id="KW-1185">Reference proteome</keyword>
<reference evidence="4 5" key="1">
    <citation type="submission" date="2013-11" db="EMBL/GenBank/DDBJ databases">
        <title>Genome sequencing of Stegodyphus mimosarum.</title>
        <authorList>
            <person name="Bechsgaard J."/>
        </authorList>
    </citation>
    <scope>NUCLEOTIDE SEQUENCE [LARGE SCALE GENOMIC DNA]</scope>
</reference>
<feature type="chain" id="PRO_5001829499" description="Apple domain-containing protein" evidence="2">
    <location>
        <begin position="22"/>
        <end position="989"/>
    </location>
</feature>
<dbReference type="PANTHER" id="PTHR36902">
    <property type="entry name" value="ENRICHED IN SURFACE-LABELED PROTEOME PROTEIN 9"/>
    <property type="match status" value="1"/>
</dbReference>
<dbReference type="OMA" id="EASAYCD"/>
<dbReference type="Pfam" id="PF00024">
    <property type="entry name" value="PAN_1"/>
    <property type="match status" value="2"/>
</dbReference>
<evidence type="ECO:0000313" key="4">
    <source>
        <dbReference type="EMBL" id="KFM61752.1"/>
    </source>
</evidence>
<feature type="transmembrane region" description="Helical" evidence="1">
    <location>
        <begin position="945"/>
        <end position="967"/>
    </location>
</feature>
<keyword evidence="1" id="KW-0812">Transmembrane</keyword>
<feature type="non-terminal residue" evidence="4">
    <location>
        <position position="989"/>
    </location>
</feature>
<evidence type="ECO:0000256" key="2">
    <source>
        <dbReference type="SAM" id="SignalP"/>
    </source>
</evidence>